<organism evidence="1 2">
    <name type="scientific">Orchesella dallaii</name>
    <dbReference type="NCBI Taxonomy" id="48710"/>
    <lineage>
        <taxon>Eukaryota</taxon>
        <taxon>Metazoa</taxon>
        <taxon>Ecdysozoa</taxon>
        <taxon>Arthropoda</taxon>
        <taxon>Hexapoda</taxon>
        <taxon>Collembola</taxon>
        <taxon>Entomobryomorpha</taxon>
        <taxon>Entomobryoidea</taxon>
        <taxon>Orchesellidae</taxon>
        <taxon>Orchesellinae</taxon>
        <taxon>Orchesella</taxon>
    </lineage>
</organism>
<reference evidence="1 2" key="1">
    <citation type="submission" date="2024-08" db="EMBL/GenBank/DDBJ databases">
        <authorList>
            <person name="Cucini C."/>
            <person name="Frati F."/>
        </authorList>
    </citation>
    <scope>NUCLEOTIDE SEQUENCE [LARGE SCALE GENOMIC DNA]</scope>
</reference>
<accession>A0ABP1RGX6</accession>
<protein>
    <submittedName>
        <fullName evidence="1">Uncharacterized protein</fullName>
    </submittedName>
</protein>
<keyword evidence="2" id="KW-1185">Reference proteome</keyword>
<name>A0ABP1RGX6_9HEXA</name>
<evidence type="ECO:0000313" key="2">
    <source>
        <dbReference type="Proteomes" id="UP001642540"/>
    </source>
</evidence>
<sequence length="147" mass="16837">MTGHQLYEFLRFFEPEKWNLFKTEATVSFSKETTKLALPEAFTTNNTETTNDRAIEQSSTGNHKTGHVLQYRETMQIIKTVAEDMHAKRMTNLNIIKFTENITRSEQVLKTSHQANAPIPRTFCCGCNSKGKNVKSHKHNCGSKDRN</sequence>
<evidence type="ECO:0000313" key="1">
    <source>
        <dbReference type="EMBL" id="CAL8127981.1"/>
    </source>
</evidence>
<comment type="caution">
    <text evidence="1">The sequence shown here is derived from an EMBL/GenBank/DDBJ whole genome shotgun (WGS) entry which is preliminary data.</text>
</comment>
<proteinExistence type="predicted"/>
<dbReference type="Proteomes" id="UP001642540">
    <property type="component" value="Unassembled WGS sequence"/>
</dbReference>
<gene>
    <name evidence="1" type="ORF">ODALV1_LOCUS22034</name>
</gene>
<dbReference type="EMBL" id="CAXLJM020000072">
    <property type="protein sequence ID" value="CAL8127981.1"/>
    <property type="molecule type" value="Genomic_DNA"/>
</dbReference>